<evidence type="ECO:0000313" key="2">
    <source>
        <dbReference type="Proteomes" id="UP000831701"/>
    </source>
</evidence>
<sequence length="222" mass="25660">MQKKARHIDADPTYPGNGLFVPLPSGKRKDDILEIYRDILEENLFQSAQDLKLGRRFTFQQDNDPKHTAKITKEWLRNNSVTILDWPSQSPDLNPIEHLWRDLKMAVHQRSPSNLTELERICKEEWQRIPKSSGYWQVPLSPEARPKTAFCTSRGLWQFRVLCFGLCNAPATFERLMEKVLADVPRQECLVYLDDILVHRELLPGSLGGPAGGFYRGYQQLV</sequence>
<dbReference type="EMBL" id="CM041540">
    <property type="protein sequence ID" value="KAI3366552.1"/>
    <property type="molecule type" value="Genomic_DNA"/>
</dbReference>
<organism evidence="1 2">
    <name type="scientific">Scortum barcoo</name>
    <name type="common">barcoo grunter</name>
    <dbReference type="NCBI Taxonomy" id="214431"/>
    <lineage>
        <taxon>Eukaryota</taxon>
        <taxon>Metazoa</taxon>
        <taxon>Chordata</taxon>
        <taxon>Craniata</taxon>
        <taxon>Vertebrata</taxon>
        <taxon>Euteleostomi</taxon>
        <taxon>Actinopterygii</taxon>
        <taxon>Neopterygii</taxon>
        <taxon>Teleostei</taxon>
        <taxon>Neoteleostei</taxon>
        <taxon>Acanthomorphata</taxon>
        <taxon>Eupercaria</taxon>
        <taxon>Centrarchiformes</taxon>
        <taxon>Terapontoidei</taxon>
        <taxon>Terapontidae</taxon>
        <taxon>Scortum</taxon>
    </lineage>
</organism>
<dbReference type="Proteomes" id="UP000831701">
    <property type="component" value="Chromosome 10"/>
</dbReference>
<accession>A0ACB8WF35</accession>
<gene>
    <name evidence="1" type="ORF">L3Q82_000684</name>
</gene>
<comment type="caution">
    <text evidence="1">The sequence shown here is derived from an EMBL/GenBank/DDBJ whole genome shotgun (WGS) entry which is preliminary data.</text>
</comment>
<name>A0ACB8WF35_9TELE</name>
<reference evidence="1" key="1">
    <citation type="submission" date="2022-04" db="EMBL/GenBank/DDBJ databases">
        <title>Jade perch genome.</title>
        <authorList>
            <person name="Chao B."/>
        </authorList>
    </citation>
    <scope>NUCLEOTIDE SEQUENCE</scope>
    <source>
        <strain evidence="1">CB-2022</strain>
    </source>
</reference>
<keyword evidence="2" id="KW-1185">Reference proteome</keyword>
<protein>
    <submittedName>
        <fullName evidence="1">Uncharacterized protein</fullName>
    </submittedName>
</protein>
<evidence type="ECO:0000313" key="1">
    <source>
        <dbReference type="EMBL" id="KAI3366552.1"/>
    </source>
</evidence>
<proteinExistence type="predicted"/>